<protein>
    <recommendedName>
        <fullName evidence="2">TniQ domain-containing protein</fullName>
    </recommendedName>
</protein>
<dbReference type="EMBL" id="JAUSWL010000005">
    <property type="protein sequence ID" value="MDQ0544247.1"/>
    <property type="molecule type" value="Genomic_DNA"/>
</dbReference>
<feature type="compositionally biased region" description="Pro residues" evidence="1">
    <location>
        <begin position="13"/>
        <end position="22"/>
    </location>
</feature>
<sequence>MRTFTDLHGRFEPPLPDWGPPHPGEPAHGYVVRLGAMSGIGSVAVLLNSHGLNGRDIQPAECLEFALSFPLSGKEQLIHATPVVSPTSVVIMGQEVRRRHWQIGLRRFCPACLAESPHHRAWWDLPAFARCPDHDIDIVDRDASGHPVPWWSASFTHAPTGSPLPRHGVPRRTVPRPSLEGYILARLGAAGPPAVPLLDGLPTLGDVLDAVELVGRVALGGTLRTRPVVGVTKGFGLPAVNRAGYDVLRKGEDGLVTLLHAVAAARAAFKDGRGKRASFGWLGSALNAEKGSHIGILAGCMRRVAIERGDFSPSTCEAWYAGEAGWLPVPTLAAELGLTEERLRRLSEALGIHERQFGIARARYRSFSPEQAESVRRTLASCLDRDGAADALGLPRDTFDALVCAGVITHFVRIGTGRDRDRFRPEDVATLAARLLHKVEPATDVPDGHLRLADLRRTCKTNPARSVEAILKGYAVPRGRLGPTVGDLLVLDPRRDRGGGMRAARAALRTLPGLSRYQAATVLGCRVETVDGLIDGGHLRVCSGGRGWRRIDEISLDGFRRIWAPADIYADIAGAVRSGHEAGAALEKLGVETLRVAQKDGTVTHMVDRAGARSILVLACDPDDPAGGGVLAFQAALLRALGRRGTFKLVGRSRGLTLSSASGDLTIRIEVQPEREAVEVVLTRGGRPPREVAIQAALGGRLRWREVAGRLEVADIVEASELSAPRAWPDLVARTVASTELLRATFPQVRGATAPGGVKAARPAFPETDRSERPAT</sequence>
<reference evidence="3" key="1">
    <citation type="submission" date="2023-07" db="EMBL/GenBank/DDBJ databases">
        <title>Genomic Encyclopedia of Type Strains, Phase IV (KMG-IV): sequencing the most valuable type-strain genomes for metagenomic binning, comparative biology and taxonomic classification.</title>
        <authorList>
            <person name="Goeker M."/>
        </authorList>
    </citation>
    <scope>NUCLEOTIDE SEQUENCE</scope>
    <source>
        <strain evidence="3">DSM 19569</strain>
    </source>
</reference>
<comment type="caution">
    <text evidence="3">The sequence shown here is derived from an EMBL/GenBank/DDBJ whole genome shotgun (WGS) entry which is preliminary data.</text>
</comment>
<dbReference type="InterPro" id="IPR009492">
    <property type="entry name" value="TniQ"/>
</dbReference>
<dbReference type="AlphaFoldDB" id="A0AAJ1TVN2"/>
<dbReference type="Pfam" id="PF06527">
    <property type="entry name" value="TniQ"/>
    <property type="match status" value="1"/>
</dbReference>
<feature type="region of interest" description="Disordered" evidence="1">
    <location>
        <begin position="1"/>
        <end position="22"/>
    </location>
</feature>
<organism evidence="3 4">
    <name type="scientific">Methylobacterium brachiatum</name>
    <dbReference type="NCBI Taxonomy" id="269660"/>
    <lineage>
        <taxon>Bacteria</taxon>
        <taxon>Pseudomonadati</taxon>
        <taxon>Pseudomonadota</taxon>
        <taxon>Alphaproteobacteria</taxon>
        <taxon>Hyphomicrobiales</taxon>
        <taxon>Methylobacteriaceae</taxon>
        <taxon>Methylobacterium</taxon>
    </lineage>
</organism>
<feature type="domain" description="TniQ" evidence="2">
    <location>
        <begin position="21"/>
        <end position="136"/>
    </location>
</feature>
<evidence type="ECO:0000313" key="3">
    <source>
        <dbReference type="EMBL" id="MDQ0544247.1"/>
    </source>
</evidence>
<feature type="compositionally biased region" description="Basic and acidic residues" evidence="1">
    <location>
        <begin position="1"/>
        <end position="11"/>
    </location>
</feature>
<feature type="compositionally biased region" description="Basic and acidic residues" evidence="1">
    <location>
        <begin position="767"/>
        <end position="776"/>
    </location>
</feature>
<evidence type="ECO:0000259" key="2">
    <source>
        <dbReference type="Pfam" id="PF06527"/>
    </source>
</evidence>
<gene>
    <name evidence="3" type="ORF">QO001_003181</name>
</gene>
<evidence type="ECO:0000256" key="1">
    <source>
        <dbReference type="SAM" id="MobiDB-lite"/>
    </source>
</evidence>
<accession>A0AAJ1TVN2</accession>
<feature type="region of interest" description="Disordered" evidence="1">
    <location>
        <begin position="752"/>
        <end position="776"/>
    </location>
</feature>
<dbReference type="Proteomes" id="UP001223420">
    <property type="component" value="Unassembled WGS sequence"/>
</dbReference>
<name>A0AAJ1TVN2_9HYPH</name>
<evidence type="ECO:0000313" key="4">
    <source>
        <dbReference type="Proteomes" id="UP001223420"/>
    </source>
</evidence>
<proteinExistence type="predicted"/>
<dbReference type="RefSeq" id="WP_230365441.1">
    <property type="nucleotide sequence ID" value="NZ_JAJALK010000002.1"/>
</dbReference>